<dbReference type="Proteomes" id="UP000565724">
    <property type="component" value="Unassembled WGS sequence"/>
</dbReference>
<name>A0A7Y6DYB8_9CELL</name>
<reference evidence="3 4" key="1">
    <citation type="submission" date="2020-05" db="EMBL/GenBank/DDBJ databases">
        <title>Genome Sequencing of Type Strains.</title>
        <authorList>
            <person name="Lemaire J.F."/>
            <person name="Inderbitzin P."/>
            <person name="Gregorio O.A."/>
            <person name="Collins S.B."/>
            <person name="Wespe N."/>
            <person name="Knight-Connoni V."/>
        </authorList>
    </citation>
    <scope>NUCLEOTIDE SEQUENCE [LARGE SCALE GENOMIC DNA]</scope>
    <source>
        <strain evidence="3 4">ATCC 25174</strain>
    </source>
</reference>
<gene>
    <name evidence="3" type="ORF">HP550_19530</name>
</gene>
<feature type="compositionally biased region" description="Low complexity" evidence="1">
    <location>
        <begin position="25"/>
        <end position="40"/>
    </location>
</feature>
<keyword evidence="4" id="KW-1185">Reference proteome</keyword>
<dbReference type="PROSITE" id="PS51257">
    <property type="entry name" value="PROKAR_LIPOPROTEIN"/>
    <property type="match status" value="1"/>
</dbReference>
<comment type="caution">
    <text evidence="3">The sequence shown here is derived from an EMBL/GenBank/DDBJ whole genome shotgun (WGS) entry which is preliminary data.</text>
</comment>
<dbReference type="EMBL" id="JABMCI010000070">
    <property type="protein sequence ID" value="NUU19446.1"/>
    <property type="molecule type" value="Genomic_DNA"/>
</dbReference>
<dbReference type="RefSeq" id="WP_175349319.1">
    <property type="nucleotide sequence ID" value="NZ_JABMCI010000070.1"/>
</dbReference>
<feature type="region of interest" description="Disordered" evidence="1">
    <location>
        <begin position="21"/>
        <end position="49"/>
    </location>
</feature>
<dbReference type="AlphaFoldDB" id="A0A7Y6DYB8"/>
<keyword evidence="2" id="KW-0732">Signal</keyword>
<evidence type="ECO:0000313" key="4">
    <source>
        <dbReference type="Proteomes" id="UP000565724"/>
    </source>
</evidence>
<sequence>MHLARAAFAVLLVAGTVTGCSAASDEPTPSDEPAAAAESAESAETDTADPAAAALQEQSDALDAYVAAMQSQLPALVDSFGGMYSDITITGVHPDMVEYAYVYAEQMDAATATSEFDAMIPTLQSACDRAVFPEMARAGVSTDPKITYTYTNADGSTLWSHTFEPSA</sequence>
<protein>
    <submittedName>
        <fullName evidence="3">Uncharacterized protein</fullName>
    </submittedName>
</protein>
<proteinExistence type="predicted"/>
<accession>A0A7Y6DYB8</accession>
<organism evidence="3 4">
    <name type="scientific">Cellulomonas humilata</name>
    <dbReference type="NCBI Taxonomy" id="144055"/>
    <lineage>
        <taxon>Bacteria</taxon>
        <taxon>Bacillati</taxon>
        <taxon>Actinomycetota</taxon>
        <taxon>Actinomycetes</taxon>
        <taxon>Micrococcales</taxon>
        <taxon>Cellulomonadaceae</taxon>
        <taxon>Cellulomonas</taxon>
    </lineage>
</organism>
<evidence type="ECO:0000256" key="1">
    <source>
        <dbReference type="SAM" id="MobiDB-lite"/>
    </source>
</evidence>
<feature type="chain" id="PRO_5030681454" evidence="2">
    <location>
        <begin position="23"/>
        <end position="167"/>
    </location>
</feature>
<evidence type="ECO:0000313" key="3">
    <source>
        <dbReference type="EMBL" id="NUU19446.1"/>
    </source>
</evidence>
<feature type="signal peptide" evidence="2">
    <location>
        <begin position="1"/>
        <end position="22"/>
    </location>
</feature>
<evidence type="ECO:0000256" key="2">
    <source>
        <dbReference type="SAM" id="SignalP"/>
    </source>
</evidence>